<proteinExistence type="inferred from homology"/>
<sequence>MNLAAAHAAPTWRRATIVLLCCASLAGCGTVRGWFGGGAKQKPSEPAALTEFAPSATPAKIWGAKLGKGEGRVGARQGPAVADGRVYAAAAGGVVRALDLQTGATLWQYQSDLRLTGGPGVGDGLVVAGSLEGDVVALDAASGALRWTAKVNNEVIAAPAIGQGLVLVRSNDGRVSAFDAQNGERRWFWNHDLPALTVRGNDAPLLAPGFVFVGNDDGTLSALQISDGRPLWELPVAPPEGRSELDRMADIDGTPALDGTTLYASSYKKHTMAIDGPSGRPMWASDHGGAGRVGVASDRVVVSDPAGVVWALDKTSGSAFWQQDKLARRNLSAAAVHGDYALVADFDGYLHWLRLDNGEFAARARAGRSPVRAAPVVSGGIALVQNIDGDLSAWRIAE</sequence>
<dbReference type="Pfam" id="PF13360">
    <property type="entry name" value="PQQ_2"/>
    <property type="match status" value="1"/>
</dbReference>
<dbReference type="InterPro" id="IPR017687">
    <property type="entry name" value="BamB"/>
</dbReference>
<evidence type="ECO:0000256" key="3">
    <source>
        <dbReference type="ARBA" id="ARBA00023237"/>
    </source>
</evidence>
<dbReference type="PANTHER" id="PTHR34512">
    <property type="entry name" value="CELL SURFACE PROTEIN"/>
    <property type="match status" value="1"/>
</dbReference>
<reference evidence="7" key="1">
    <citation type="journal article" date="2019" name="Int. J. Syst. Evol. Microbiol.">
        <title>The Global Catalogue of Microorganisms (GCM) 10K type strain sequencing project: providing services to taxonomists for standard genome sequencing and annotation.</title>
        <authorList>
            <consortium name="The Broad Institute Genomics Platform"/>
            <consortium name="The Broad Institute Genome Sequencing Center for Infectious Disease"/>
            <person name="Wu L."/>
            <person name="Ma J."/>
        </authorList>
    </citation>
    <scope>NUCLEOTIDE SEQUENCE [LARGE SCALE GENOMIC DNA]</scope>
    <source>
        <strain evidence="7">JCM 18392</strain>
    </source>
</reference>
<dbReference type="NCBIfam" id="TIGR03300">
    <property type="entry name" value="assembly_YfgL"/>
    <property type="match status" value="1"/>
</dbReference>
<evidence type="ECO:0000313" key="6">
    <source>
        <dbReference type="EMBL" id="GAA4866001.1"/>
    </source>
</evidence>
<dbReference type="Proteomes" id="UP001501323">
    <property type="component" value="Unassembled WGS sequence"/>
</dbReference>
<dbReference type="Gene3D" id="2.130.10.10">
    <property type="entry name" value="YVTN repeat-like/Quinoprotein amine dehydrogenase"/>
    <property type="match status" value="1"/>
</dbReference>
<dbReference type="InterPro" id="IPR011047">
    <property type="entry name" value="Quinoprotein_ADH-like_sf"/>
</dbReference>
<comment type="caution">
    <text evidence="6">The sequence shown here is derived from an EMBL/GenBank/DDBJ whole genome shotgun (WGS) entry which is preliminary data.</text>
</comment>
<evidence type="ECO:0000256" key="4">
    <source>
        <dbReference type="HAMAP-Rule" id="MF_00923"/>
    </source>
</evidence>
<comment type="subcellular location">
    <subcellularLocation>
        <location evidence="4">Cell outer membrane</location>
    </subcellularLocation>
</comment>
<evidence type="ECO:0000256" key="1">
    <source>
        <dbReference type="ARBA" id="ARBA00022729"/>
    </source>
</evidence>
<evidence type="ECO:0000313" key="7">
    <source>
        <dbReference type="Proteomes" id="UP001501323"/>
    </source>
</evidence>
<dbReference type="HAMAP" id="MF_00923">
    <property type="entry name" value="OM_assembly_BamB"/>
    <property type="match status" value="1"/>
</dbReference>
<dbReference type="InterPro" id="IPR018391">
    <property type="entry name" value="PQQ_b-propeller_rpt"/>
</dbReference>
<dbReference type="SUPFAM" id="SSF50998">
    <property type="entry name" value="Quinoprotein alcohol dehydrogenase-like"/>
    <property type="match status" value="1"/>
</dbReference>
<gene>
    <name evidence="4 6" type="primary">bamB</name>
    <name evidence="6" type="ORF">GCM10023332_17720</name>
</gene>
<dbReference type="InterPro" id="IPR002372">
    <property type="entry name" value="PQQ_rpt_dom"/>
</dbReference>
<evidence type="ECO:0000256" key="2">
    <source>
        <dbReference type="ARBA" id="ARBA00023136"/>
    </source>
</evidence>
<protein>
    <recommendedName>
        <fullName evidence="4">Outer membrane protein assembly factor BamB</fullName>
    </recommendedName>
</protein>
<keyword evidence="7" id="KW-1185">Reference proteome</keyword>
<name>A0ABP9E248_9GAMM</name>
<dbReference type="SMART" id="SM00564">
    <property type="entry name" value="PQQ"/>
    <property type="match status" value="7"/>
</dbReference>
<dbReference type="EMBL" id="BAABJY010000002">
    <property type="protein sequence ID" value="GAA4866001.1"/>
    <property type="molecule type" value="Genomic_DNA"/>
</dbReference>
<accession>A0ABP9E248</accession>
<dbReference type="InterPro" id="IPR015943">
    <property type="entry name" value="WD40/YVTN_repeat-like_dom_sf"/>
</dbReference>
<comment type="similarity">
    <text evidence="4">Belongs to the BamB family.</text>
</comment>
<comment type="subunit">
    <text evidence="4">Part of the Bam complex.</text>
</comment>
<keyword evidence="3 4" id="KW-0998">Cell outer membrane</keyword>
<dbReference type="PANTHER" id="PTHR34512:SF30">
    <property type="entry name" value="OUTER MEMBRANE PROTEIN ASSEMBLY FACTOR BAMB"/>
    <property type="match status" value="1"/>
</dbReference>
<keyword evidence="2 4" id="KW-0472">Membrane</keyword>
<keyword evidence="1 4" id="KW-0732">Signal</keyword>
<organism evidence="6 7">
    <name type="scientific">Luteimonas vadosa</name>
    <dbReference type="NCBI Taxonomy" id="1165507"/>
    <lineage>
        <taxon>Bacteria</taxon>
        <taxon>Pseudomonadati</taxon>
        <taxon>Pseudomonadota</taxon>
        <taxon>Gammaproteobacteria</taxon>
        <taxon>Lysobacterales</taxon>
        <taxon>Lysobacteraceae</taxon>
        <taxon>Luteimonas</taxon>
    </lineage>
</organism>
<feature type="domain" description="Pyrrolo-quinoline quinone repeat" evidence="5">
    <location>
        <begin position="92"/>
        <end position="323"/>
    </location>
</feature>
<comment type="function">
    <text evidence="4">Part of the outer membrane protein assembly complex, which is involved in assembly and insertion of beta-barrel proteins into the outer membrane.</text>
</comment>
<evidence type="ECO:0000259" key="5">
    <source>
        <dbReference type="Pfam" id="PF13360"/>
    </source>
</evidence>